<feature type="repeat" description="PPR" evidence="3">
    <location>
        <begin position="216"/>
        <end position="250"/>
    </location>
</feature>
<comment type="caution">
    <text evidence="5">The sequence shown here is derived from an EMBL/GenBank/DDBJ whole genome shotgun (WGS) entry which is preliminary data.</text>
</comment>
<proteinExistence type="predicted"/>
<dbReference type="PANTHER" id="PTHR47205">
    <property type="entry name" value="OS07G0599000 PROTEIN"/>
    <property type="match status" value="1"/>
</dbReference>
<name>A0A1E5WDI4_9POAL</name>
<feature type="repeat" description="PPR" evidence="3">
    <location>
        <begin position="181"/>
        <end position="215"/>
    </location>
</feature>
<dbReference type="InterPro" id="IPR002885">
    <property type="entry name" value="PPR_rpt"/>
</dbReference>
<protein>
    <submittedName>
        <fullName evidence="5">Pentatricopeptide repeat-containing protein</fullName>
    </submittedName>
</protein>
<evidence type="ECO:0000256" key="2">
    <source>
        <dbReference type="ARBA" id="ARBA00022946"/>
    </source>
</evidence>
<sequence length="609" mass="67426">MAAAAAATSLLLRRHRNPNLLLLRAAISSSRALAQQAELSPDPGAAAAAPEPSPLPPNPSTGSPFYGENWRNPGAANPPSSLLPAVVGGSSFGAHHRMAALSDAAGLKETFAMWMAEQRWEDMKQLFESWVRSLDAATGKPNRPDVDLFNHYLRANLMTGSLPHEMLDLADHMREFEVEPNTASYNLVLKSMVTAQESEGAEKLVERMLQTGTLPDDESYNLVVGMLIRQNLFDSALKYLDLMLKSGYMLSLTVFTDYVRACVRSGRLDTLASIIEKCKTTDKNKVLCPQWSWCIEIAEAAFEANNSKLALFTLEFLARWIARGGIAKPSVQLSVNEGLVISALSTAGRTYSTDLLNASWSLLKKSLRQKRAPTPEAYLAKIYAHSSIGQLQRAFGTLREFENAYGNSEEIDAELFSPFTSLHPLVVACCKDGFSTLDSVYVQLENLSRADPPYKSVAALNCVILGCANIWDIDRTYETFEAMKEKFELTPDIHSYNALLCAFGKKKRTEEACNVFKHILTVGVKPNATTYSLLVDAHLANKDPKAALAVDAGFTPSKDTLKKVRRRCSRESDFDSDEKVQSMAKQVNYRMGGENRREMLYNIEYNPVY</sequence>
<dbReference type="AlphaFoldDB" id="A0A1E5WDI4"/>
<accession>A0A1E5WDI4</accession>
<feature type="compositionally biased region" description="Low complexity" evidence="4">
    <location>
        <begin position="34"/>
        <end position="50"/>
    </location>
</feature>
<dbReference type="PANTHER" id="PTHR47205:SF1">
    <property type="entry name" value="OS07G0599000 PROTEIN"/>
    <property type="match status" value="1"/>
</dbReference>
<dbReference type="InterPro" id="IPR011990">
    <property type="entry name" value="TPR-like_helical_dom_sf"/>
</dbReference>
<gene>
    <name evidence="5" type="ORF">BAE44_0003510</name>
</gene>
<feature type="repeat" description="PPR" evidence="3">
    <location>
        <begin position="492"/>
        <end position="526"/>
    </location>
</feature>
<reference evidence="5 6" key="1">
    <citation type="submission" date="2016-09" db="EMBL/GenBank/DDBJ databases">
        <title>The draft genome of Dichanthelium oligosanthes: A C3 panicoid grass species.</title>
        <authorList>
            <person name="Studer A.J."/>
            <person name="Schnable J.C."/>
            <person name="Brutnell T.P."/>
        </authorList>
    </citation>
    <scope>NUCLEOTIDE SEQUENCE [LARGE SCALE GENOMIC DNA]</scope>
    <source>
        <strain evidence="6">cv. Kellogg 1175</strain>
        <tissue evidence="5">Leaf</tissue>
    </source>
</reference>
<dbReference type="Pfam" id="PF01535">
    <property type="entry name" value="PPR"/>
    <property type="match status" value="1"/>
</dbReference>
<evidence type="ECO:0000313" key="6">
    <source>
        <dbReference type="Proteomes" id="UP000095767"/>
    </source>
</evidence>
<dbReference type="InterPro" id="IPR044605">
    <property type="entry name" value="At1g26460-like"/>
</dbReference>
<organism evidence="5 6">
    <name type="scientific">Dichanthelium oligosanthes</name>
    <dbReference type="NCBI Taxonomy" id="888268"/>
    <lineage>
        <taxon>Eukaryota</taxon>
        <taxon>Viridiplantae</taxon>
        <taxon>Streptophyta</taxon>
        <taxon>Embryophyta</taxon>
        <taxon>Tracheophyta</taxon>
        <taxon>Spermatophyta</taxon>
        <taxon>Magnoliopsida</taxon>
        <taxon>Liliopsida</taxon>
        <taxon>Poales</taxon>
        <taxon>Poaceae</taxon>
        <taxon>PACMAD clade</taxon>
        <taxon>Panicoideae</taxon>
        <taxon>Panicodae</taxon>
        <taxon>Paniceae</taxon>
        <taxon>Dichantheliinae</taxon>
        <taxon>Dichanthelium</taxon>
    </lineage>
</organism>
<dbReference type="Proteomes" id="UP000095767">
    <property type="component" value="Unassembled WGS sequence"/>
</dbReference>
<dbReference type="Pfam" id="PF13041">
    <property type="entry name" value="PPR_2"/>
    <property type="match status" value="1"/>
</dbReference>
<dbReference type="EMBL" id="LWDX02011931">
    <property type="protein sequence ID" value="OEL35473.1"/>
    <property type="molecule type" value="Genomic_DNA"/>
</dbReference>
<dbReference type="NCBIfam" id="TIGR00756">
    <property type="entry name" value="PPR"/>
    <property type="match status" value="2"/>
</dbReference>
<dbReference type="PROSITE" id="PS51375">
    <property type="entry name" value="PPR"/>
    <property type="match status" value="3"/>
</dbReference>
<dbReference type="Gene3D" id="1.25.40.10">
    <property type="entry name" value="Tetratricopeptide repeat domain"/>
    <property type="match status" value="2"/>
</dbReference>
<dbReference type="STRING" id="888268.A0A1E5WDI4"/>
<dbReference type="OrthoDB" id="185373at2759"/>
<keyword evidence="2" id="KW-0809">Transit peptide</keyword>
<evidence type="ECO:0000256" key="4">
    <source>
        <dbReference type="SAM" id="MobiDB-lite"/>
    </source>
</evidence>
<feature type="region of interest" description="Disordered" evidence="4">
    <location>
        <begin position="34"/>
        <end position="74"/>
    </location>
</feature>
<evidence type="ECO:0000313" key="5">
    <source>
        <dbReference type="EMBL" id="OEL35473.1"/>
    </source>
</evidence>
<keyword evidence="6" id="KW-1185">Reference proteome</keyword>
<keyword evidence="1" id="KW-0677">Repeat</keyword>
<evidence type="ECO:0000256" key="1">
    <source>
        <dbReference type="ARBA" id="ARBA00022737"/>
    </source>
</evidence>
<evidence type="ECO:0000256" key="3">
    <source>
        <dbReference type="PROSITE-ProRule" id="PRU00708"/>
    </source>
</evidence>